<evidence type="ECO:0000256" key="2">
    <source>
        <dbReference type="ARBA" id="ARBA00007977"/>
    </source>
</evidence>
<gene>
    <name evidence="8" type="ORF">KAJ83_05910</name>
</gene>
<comment type="caution">
    <text evidence="8">The sequence shown here is derived from an EMBL/GenBank/DDBJ whole genome shotgun (WGS) entry which is preliminary data.</text>
</comment>
<dbReference type="Pfam" id="PF03601">
    <property type="entry name" value="Cons_hypoth698"/>
    <property type="match status" value="1"/>
</dbReference>
<dbReference type="EMBL" id="JAGMWN010000002">
    <property type="protein sequence ID" value="MBP5856533.1"/>
    <property type="molecule type" value="Genomic_DNA"/>
</dbReference>
<feature type="transmembrane region" description="Helical" evidence="7">
    <location>
        <begin position="235"/>
        <end position="253"/>
    </location>
</feature>
<keyword evidence="9" id="KW-1185">Reference proteome</keyword>
<protein>
    <submittedName>
        <fullName evidence="8">Putative sulfate exporter family transporter</fullName>
    </submittedName>
</protein>
<evidence type="ECO:0000256" key="5">
    <source>
        <dbReference type="ARBA" id="ARBA00022989"/>
    </source>
</evidence>
<name>A0A8J7SL02_9PROT</name>
<feature type="transmembrane region" description="Helical" evidence="7">
    <location>
        <begin position="170"/>
        <end position="190"/>
    </location>
</feature>
<keyword evidence="6 7" id="KW-0472">Membrane</keyword>
<keyword evidence="5 7" id="KW-1133">Transmembrane helix</keyword>
<organism evidence="8 9">
    <name type="scientific">Marivibrio halodurans</name>
    <dbReference type="NCBI Taxonomy" id="2039722"/>
    <lineage>
        <taxon>Bacteria</taxon>
        <taxon>Pseudomonadati</taxon>
        <taxon>Pseudomonadota</taxon>
        <taxon>Alphaproteobacteria</taxon>
        <taxon>Rhodospirillales</taxon>
        <taxon>Rhodospirillaceae</taxon>
        <taxon>Marivibrio</taxon>
    </lineage>
</organism>
<accession>A0A8J7SL02</accession>
<dbReference type="Proteomes" id="UP000672602">
    <property type="component" value="Unassembled WGS sequence"/>
</dbReference>
<evidence type="ECO:0000256" key="4">
    <source>
        <dbReference type="ARBA" id="ARBA00022692"/>
    </source>
</evidence>
<reference evidence="8" key="1">
    <citation type="submission" date="2021-04" db="EMBL/GenBank/DDBJ databases">
        <authorList>
            <person name="Zhang D.-C."/>
        </authorList>
    </citation>
    <scope>NUCLEOTIDE SEQUENCE</scope>
    <source>
        <strain evidence="8">CGMCC 1.15697</strain>
    </source>
</reference>
<evidence type="ECO:0000313" key="9">
    <source>
        <dbReference type="Proteomes" id="UP000672602"/>
    </source>
</evidence>
<evidence type="ECO:0000256" key="1">
    <source>
        <dbReference type="ARBA" id="ARBA00004651"/>
    </source>
</evidence>
<dbReference type="InterPro" id="IPR018383">
    <property type="entry name" value="UPF0324_pro"/>
</dbReference>
<dbReference type="PANTHER" id="PTHR30106">
    <property type="entry name" value="INNER MEMBRANE PROTEIN YEIH-RELATED"/>
    <property type="match status" value="1"/>
</dbReference>
<feature type="transmembrane region" description="Helical" evidence="7">
    <location>
        <begin position="27"/>
        <end position="45"/>
    </location>
</feature>
<feature type="transmembrane region" description="Helical" evidence="7">
    <location>
        <begin position="322"/>
        <end position="344"/>
    </location>
</feature>
<evidence type="ECO:0000256" key="6">
    <source>
        <dbReference type="ARBA" id="ARBA00023136"/>
    </source>
</evidence>
<evidence type="ECO:0000256" key="7">
    <source>
        <dbReference type="SAM" id="Phobius"/>
    </source>
</evidence>
<dbReference type="AlphaFoldDB" id="A0A8J7SL02"/>
<comment type="subcellular location">
    <subcellularLocation>
        <location evidence="1">Cell membrane</location>
        <topology evidence="1">Multi-pass membrane protein</topology>
    </subcellularLocation>
</comment>
<evidence type="ECO:0000313" key="8">
    <source>
        <dbReference type="EMBL" id="MBP5856533.1"/>
    </source>
</evidence>
<feature type="transmembrane region" description="Helical" evidence="7">
    <location>
        <begin position="101"/>
        <end position="124"/>
    </location>
</feature>
<comment type="similarity">
    <text evidence="2">Belongs to the UPF0324 family.</text>
</comment>
<proteinExistence type="inferred from homology"/>
<evidence type="ECO:0000256" key="3">
    <source>
        <dbReference type="ARBA" id="ARBA00022475"/>
    </source>
</evidence>
<feature type="transmembrane region" description="Helical" evidence="7">
    <location>
        <begin position="265"/>
        <end position="285"/>
    </location>
</feature>
<dbReference type="PANTHER" id="PTHR30106:SF2">
    <property type="entry name" value="UPF0324 INNER MEMBRANE PROTEIN YEIH"/>
    <property type="match status" value="1"/>
</dbReference>
<dbReference type="RefSeq" id="WP_210681100.1">
    <property type="nucleotide sequence ID" value="NZ_JAGMWN010000002.1"/>
</dbReference>
<feature type="transmembrane region" description="Helical" evidence="7">
    <location>
        <begin position="202"/>
        <end position="223"/>
    </location>
</feature>
<feature type="transmembrane region" description="Helical" evidence="7">
    <location>
        <begin position="136"/>
        <end position="158"/>
    </location>
</feature>
<keyword evidence="4 7" id="KW-0812">Transmembrane</keyword>
<feature type="transmembrane region" description="Helical" evidence="7">
    <location>
        <begin position="297"/>
        <end position="316"/>
    </location>
</feature>
<keyword evidence="3" id="KW-1003">Cell membrane</keyword>
<dbReference type="GO" id="GO:0005886">
    <property type="term" value="C:plasma membrane"/>
    <property type="evidence" value="ECO:0007669"/>
    <property type="project" value="UniProtKB-SubCell"/>
</dbReference>
<feature type="transmembrane region" description="Helical" evidence="7">
    <location>
        <begin position="52"/>
        <end position="68"/>
    </location>
</feature>
<sequence length="345" mass="35047">MSSKSCSDTAPSGPFARGLSFLEPANAIFPGLAVAGIVGLAAAFLTDHYGGPIMVFVLLLGMTLNPVASSPRFVPGITLATTRVLRIGVALLGARITLDQILSLGLAPIAVVVVGVVATVLFGVAMGRVFGLGSRFGVLTGCAVAICGASAALAIAAVLPKGSNDERDTIFTVIGVTTLSTVAMVLYPFVTVMLDYDDHMAGIFLGGTIHDVAQVVGAGYSLSDTAGDVATYTKLLRVAMLLPVALVVALVFHRGGAEGTKARPPFFLFAFFALIGLNSAGLIPAEVASLLETASKLCLIVAIAALGIKTSLMGLVRVGGPAIVLIVLETLMIAGIVIGLLTVLG</sequence>